<evidence type="ECO:0000313" key="3">
    <source>
        <dbReference type="Proteomes" id="UP000033448"/>
    </source>
</evidence>
<dbReference type="Proteomes" id="UP000033448">
    <property type="component" value="Unassembled WGS sequence"/>
</dbReference>
<feature type="compositionally biased region" description="Polar residues" evidence="1">
    <location>
        <begin position="145"/>
        <end position="164"/>
    </location>
</feature>
<accession>A0A0F0KYK3</accession>
<comment type="caution">
    <text evidence="2">The sequence shown here is derived from an EMBL/GenBank/DDBJ whole genome shotgun (WGS) entry which is preliminary data.</text>
</comment>
<evidence type="ECO:0000256" key="1">
    <source>
        <dbReference type="SAM" id="MobiDB-lite"/>
    </source>
</evidence>
<dbReference type="PATRIC" id="fig|582680.7.peg.1876"/>
<reference evidence="2 3" key="1">
    <citation type="submission" date="2015-02" db="EMBL/GenBank/DDBJ databases">
        <title>Draft genome sequences of ten Microbacterium spp. with emphasis on heavy metal contaminated environments.</title>
        <authorList>
            <person name="Corretto E."/>
        </authorList>
    </citation>
    <scope>NUCLEOTIDE SEQUENCE [LARGE SCALE GENOMIC DNA]</scope>
    <source>
        <strain evidence="2 3">DSM 23848</strain>
    </source>
</reference>
<organism evidence="2 3">
    <name type="scientific">Microbacterium azadirachtae</name>
    <dbReference type="NCBI Taxonomy" id="582680"/>
    <lineage>
        <taxon>Bacteria</taxon>
        <taxon>Bacillati</taxon>
        <taxon>Actinomycetota</taxon>
        <taxon>Actinomycetes</taxon>
        <taxon>Micrococcales</taxon>
        <taxon>Microbacteriaceae</taxon>
        <taxon>Microbacterium</taxon>
    </lineage>
</organism>
<dbReference type="OrthoDB" id="63962at2"/>
<feature type="region of interest" description="Disordered" evidence="1">
    <location>
        <begin position="142"/>
        <end position="164"/>
    </location>
</feature>
<sequence length="164" mass="17703">MTFPHEEAYRAYWKRHPAFGPYWNAAIDAYVGYDLVGEGVARTSSANPAAVAADAQELDGRDGYATALLSLPARTVLLLAPRGLSDDMPLFATDTVSRWAREVPQLVPQVIPDVNHHTIIMTSTGAEATATTVEERLNDPEKLNSRGQAVTLQPPTAGSPSYPV</sequence>
<dbReference type="EMBL" id="JYIT01000074">
    <property type="protein sequence ID" value="KJL24336.1"/>
    <property type="molecule type" value="Genomic_DNA"/>
</dbReference>
<keyword evidence="3" id="KW-1185">Reference proteome</keyword>
<protein>
    <submittedName>
        <fullName evidence="2">Uncharacterized protein</fullName>
    </submittedName>
</protein>
<dbReference type="AlphaFoldDB" id="A0A0F0KYK3"/>
<name>A0A0F0KYK3_9MICO</name>
<gene>
    <name evidence="2" type="ORF">RL72_01827</name>
</gene>
<proteinExistence type="predicted"/>
<evidence type="ECO:0000313" key="2">
    <source>
        <dbReference type="EMBL" id="KJL24336.1"/>
    </source>
</evidence>